<keyword evidence="1 3" id="KW-0472">Membrane</keyword>
<evidence type="ECO:0000259" key="4">
    <source>
        <dbReference type="PROSITE" id="PS51123"/>
    </source>
</evidence>
<dbReference type="PROSITE" id="PS51123">
    <property type="entry name" value="OMPA_2"/>
    <property type="match status" value="1"/>
</dbReference>
<sequence length="433" mass="47370">MAARTRRNGSNGLEAWPGYVDALSTLLMVIIFVLLVFVLAQAFLSTALSGRSHELDKARQQLTQLADALSLERGKETDLQQSVAQLGVELANRTAERERLMGKLNDASLAVQAANAAAARLQAQLGEASQHADKADTQLADAQRQLDEMHKQIATLDRTVAVDKDTLQAKLSDLAKLADQTRALAALRDQLEQKAQDAAARAMTEQQRRQAVELQLSDEKKLGDSAKAQIALLNQQIDQLKYQLSAISSSLELTQEQNKEKDVKIADLGQRLNMALAQKVEELQQYRSEFFGRLRSVLANHPGIQIVGDRFVFQSEVLFPVGSADLTPAGQAQMTALAVTIKDIAKEIPSDVNWVLRVDGHTDPQPVKNGAFASNWELSAARAITVVKLLIADGVPPEHLAATGFGQYQPFGPGDTPDAYAKDRRIELRLTDR</sequence>
<dbReference type="NCBIfam" id="NF006543">
    <property type="entry name" value="PRK09039.1-2"/>
    <property type="match status" value="1"/>
</dbReference>
<evidence type="ECO:0000256" key="1">
    <source>
        <dbReference type="PROSITE-ProRule" id="PRU00473"/>
    </source>
</evidence>
<dbReference type="InterPro" id="IPR036737">
    <property type="entry name" value="OmpA-like_sf"/>
</dbReference>
<evidence type="ECO:0000313" key="5">
    <source>
        <dbReference type="EMBL" id="PPQ35347.1"/>
    </source>
</evidence>
<keyword evidence="2" id="KW-0175">Coiled coil</keyword>
<dbReference type="EMBL" id="NHRY01000074">
    <property type="protein sequence ID" value="PPQ35347.1"/>
    <property type="molecule type" value="Genomic_DNA"/>
</dbReference>
<proteinExistence type="predicted"/>
<organism evidence="5 6">
    <name type="scientific">Rhodopila globiformis</name>
    <name type="common">Rhodopseudomonas globiformis</name>
    <dbReference type="NCBI Taxonomy" id="1071"/>
    <lineage>
        <taxon>Bacteria</taxon>
        <taxon>Pseudomonadati</taxon>
        <taxon>Pseudomonadota</taxon>
        <taxon>Alphaproteobacteria</taxon>
        <taxon>Acetobacterales</taxon>
        <taxon>Acetobacteraceae</taxon>
        <taxon>Rhodopila</taxon>
    </lineage>
</organism>
<evidence type="ECO:0000256" key="3">
    <source>
        <dbReference type="SAM" id="Phobius"/>
    </source>
</evidence>
<name>A0A2S6NK66_RHOGL</name>
<dbReference type="InterPro" id="IPR006665">
    <property type="entry name" value="OmpA-like"/>
</dbReference>
<keyword evidence="3" id="KW-0812">Transmembrane</keyword>
<comment type="caution">
    <text evidence="5">The sequence shown here is derived from an EMBL/GenBank/DDBJ whole genome shotgun (WGS) entry which is preliminary data.</text>
</comment>
<accession>A0A2S6NK66</accession>
<dbReference type="Pfam" id="PF00691">
    <property type="entry name" value="OmpA"/>
    <property type="match status" value="1"/>
</dbReference>
<dbReference type="PANTHER" id="PTHR30329">
    <property type="entry name" value="STATOR ELEMENT OF FLAGELLAR MOTOR COMPLEX"/>
    <property type="match status" value="1"/>
</dbReference>
<feature type="transmembrane region" description="Helical" evidence="3">
    <location>
        <begin position="22"/>
        <end position="44"/>
    </location>
</feature>
<dbReference type="RefSeq" id="WP_104518253.1">
    <property type="nucleotide sequence ID" value="NZ_NHRY01000074.1"/>
</dbReference>
<keyword evidence="3" id="KW-1133">Transmembrane helix</keyword>
<evidence type="ECO:0000256" key="2">
    <source>
        <dbReference type="SAM" id="Coils"/>
    </source>
</evidence>
<dbReference type="PANTHER" id="PTHR30329:SF21">
    <property type="entry name" value="LIPOPROTEIN YIAD-RELATED"/>
    <property type="match status" value="1"/>
</dbReference>
<dbReference type="Gene3D" id="3.30.1330.60">
    <property type="entry name" value="OmpA-like domain"/>
    <property type="match status" value="1"/>
</dbReference>
<reference evidence="5 6" key="1">
    <citation type="journal article" date="2018" name="Arch. Microbiol.">
        <title>New insights into the metabolic potential of the phototrophic purple bacterium Rhodopila globiformis DSM 161(T) from its draft genome sequence and evidence for a vanadium-dependent nitrogenase.</title>
        <authorList>
            <person name="Imhoff J.F."/>
            <person name="Rahn T."/>
            <person name="Kunzel S."/>
            <person name="Neulinger S.C."/>
        </authorList>
    </citation>
    <scope>NUCLEOTIDE SEQUENCE [LARGE SCALE GENOMIC DNA]</scope>
    <source>
        <strain evidence="5 6">DSM 161</strain>
    </source>
</reference>
<dbReference type="OrthoDB" id="9815217at2"/>
<protein>
    <recommendedName>
        <fullName evidence="4">OmpA-like domain-containing protein</fullName>
    </recommendedName>
</protein>
<dbReference type="AlphaFoldDB" id="A0A2S6NK66"/>
<evidence type="ECO:0000313" key="6">
    <source>
        <dbReference type="Proteomes" id="UP000239724"/>
    </source>
</evidence>
<dbReference type="CDD" id="cd07185">
    <property type="entry name" value="OmpA_C-like"/>
    <property type="match status" value="1"/>
</dbReference>
<dbReference type="SUPFAM" id="SSF103088">
    <property type="entry name" value="OmpA-like"/>
    <property type="match status" value="1"/>
</dbReference>
<dbReference type="InterPro" id="IPR050330">
    <property type="entry name" value="Bact_OuterMem_StrucFunc"/>
</dbReference>
<feature type="domain" description="OmpA-like" evidence="4">
    <location>
        <begin position="307"/>
        <end position="433"/>
    </location>
</feature>
<dbReference type="GO" id="GO:0016020">
    <property type="term" value="C:membrane"/>
    <property type="evidence" value="ECO:0007669"/>
    <property type="project" value="UniProtKB-UniRule"/>
</dbReference>
<dbReference type="Proteomes" id="UP000239724">
    <property type="component" value="Unassembled WGS sequence"/>
</dbReference>
<keyword evidence="6" id="KW-1185">Reference proteome</keyword>
<feature type="coiled-coil region" evidence="2">
    <location>
        <begin position="104"/>
        <end position="243"/>
    </location>
</feature>
<gene>
    <name evidence="5" type="ORF">CCS01_07605</name>
</gene>